<dbReference type="InterPro" id="IPR045864">
    <property type="entry name" value="aa-tRNA-synth_II/BPL/LPL"/>
</dbReference>
<dbReference type="EMBL" id="JH370130">
    <property type="protein sequence ID" value="ELA42948.1"/>
    <property type="molecule type" value="Genomic_DNA"/>
</dbReference>
<dbReference type="PANTHER" id="PTHR11777">
    <property type="entry name" value="ALANYL-TRNA SYNTHETASE"/>
    <property type="match status" value="1"/>
</dbReference>
<dbReference type="SUPFAM" id="SSF55681">
    <property type="entry name" value="Class II aaRS and biotin synthetases"/>
    <property type="match status" value="1"/>
</dbReference>
<dbReference type="InParanoid" id="L2GPX3"/>
<organism evidence="14 15">
    <name type="scientific">Vittaforma corneae (strain ATCC 50505)</name>
    <name type="common">Microsporidian parasite</name>
    <name type="synonym">Nosema corneum</name>
    <dbReference type="NCBI Taxonomy" id="993615"/>
    <lineage>
        <taxon>Eukaryota</taxon>
        <taxon>Fungi</taxon>
        <taxon>Fungi incertae sedis</taxon>
        <taxon>Microsporidia</taxon>
        <taxon>Nosematidae</taxon>
        <taxon>Vittaforma</taxon>
    </lineage>
</organism>
<dbReference type="RefSeq" id="XP_007603716.1">
    <property type="nucleotide sequence ID" value="XM_007603654.1"/>
</dbReference>
<dbReference type="HOGENOM" id="CLU_004485_1_1_1"/>
<evidence type="ECO:0000256" key="4">
    <source>
        <dbReference type="ARBA" id="ARBA00022723"/>
    </source>
</evidence>
<keyword evidence="12" id="KW-0496">Mitochondrion</keyword>
<comment type="domain">
    <text evidence="12">Consists of three domains; the N-terminal catalytic domain, the editing domain and the C-terminal C-Ala domain. The editing domain removes incorrectly charged amino acids, while the C-Ala domain, along with tRNA(Ala), serves as a bridge to cooperatively bring together the editing and aminoacylation centers thus stimulating deacylation of misacylated tRNAs.</text>
</comment>
<dbReference type="PRINTS" id="PR00980">
    <property type="entry name" value="TRNASYNTHALA"/>
</dbReference>
<dbReference type="GeneID" id="19880981"/>
<dbReference type="Pfam" id="PF01411">
    <property type="entry name" value="tRNA-synt_2c"/>
    <property type="match status" value="1"/>
</dbReference>
<keyword evidence="10 12" id="KW-0030">Aminoacyl-tRNA synthetase</keyword>
<dbReference type="STRING" id="993615.L2GPX3"/>
<dbReference type="AlphaFoldDB" id="L2GPX3"/>
<proteinExistence type="inferred from homology"/>
<evidence type="ECO:0000256" key="1">
    <source>
        <dbReference type="ARBA" id="ARBA00008429"/>
    </source>
</evidence>
<keyword evidence="5 12" id="KW-0547">Nucleotide-binding</keyword>
<evidence type="ECO:0000256" key="10">
    <source>
        <dbReference type="ARBA" id="ARBA00023146"/>
    </source>
</evidence>
<comment type="catalytic activity">
    <reaction evidence="11 12">
        <text>tRNA(Ala) + L-alanine + ATP = L-alanyl-tRNA(Ala) + AMP + diphosphate</text>
        <dbReference type="Rhea" id="RHEA:12540"/>
        <dbReference type="Rhea" id="RHEA-COMP:9657"/>
        <dbReference type="Rhea" id="RHEA-COMP:9923"/>
        <dbReference type="ChEBI" id="CHEBI:30616"/>
        <dbReference type="ChEBI" id="CHEBI:33019"/>
        <dbReference type="ChEBI" id="CHEBI:57972"/>
        <dbReference type="ChEBI" id="CHEBI:78442"/>
        <dbReference type="ChEBI" id="CHEBI:78497"/>
        <dbReference type="ChEBI" id="CHEBI:456215"/>
        <dbReference type="EC" id="6.1.1.7"/>
    </reaction>
</comment>
<evidence type="ECO:0000256" key="7">
    <source>
        <dbReference type="ARBA" id="ARBA00022840"/>
    </source>
</evidence>
<dbReference type="GO" id="GO:0005739">
    <property type="term" value="C:mitochondrion"/>
    <property type="evidence" value="ECO:0007669"/>
    <property type="project" value="UniProtKB-SubCell"/>
</dbReference>
<evidence type="ECO:0000256" key="3">
    <source>
        <dbReference type="ARBA" id="ARBA00022598"/>
    </source>
</evidence>
<dbReference type="Gene3D" id="2.40.30.130">
    <property type="match status" value="1"/>
</dbReference>
<dbReference type="EC" id="6.1.1.7" evidence="12"/>
<evidence type="ECO:0000256" key="2">
    <source>
        <dbReference type="ARBA" id="ARBA00022555"/>
    </source>
</evidence>
<keyword evidence="2 12" id="KW-0820">tRNA-binding</keyword>
<feature type="binding site" evidence="12">
    <location>
        <position position="652"/>
    </location>
    <ligand>
        <name>Zn(2+)</name>
        <dbReference type="ChEBI" id="CHEBI:29105"/>
    </ligand>
</feature>
<name>L2GPX3_VITCO</name>
<dbReference type="NCBIfam" id="TIGR00344">
    <property type="entry name" value="alaS"/>
    <property type="match status" value="1"/>
</dbReference>
<protein>
    <recommendedName>
        <fullName evidence="12">Alanine--tRNA ligase</fullName>
        <ecNumber evidence="12">6.1.1.7</ecNumber>
    </recommendedName>
    <alternativeName>
        <fullName evidence="12">Alanyl-tRNA synthetase</fullName>
        <shortName evidence="12">AlaRS</shortName>
    </alternativeName>
</protein>
<dbReference type="GO" id="GO:0002161">
    <property type="term" value="F:aminoacyl-tRNA deacylase activity"/>
    <property type="evidence" value="ECO:0007669"/>
    <property type="project" value="TreeGrafter"/>
</dbReference>
<dbReference type="OMA" id="NKKDNFW"/>
<dbReference type="GO" id="GO:0070143">
    <property type="term" value="P:mitochondrial alanyl-tRNA aminoacylation"/>
    <property type="evidence" value="ECO:0007669"/>
    <property type="project" value="UniProtKB-UniRule"/>
</dbReference>
<keyword evidence="7 12" id="KW-0067">ATP-binding</keyword>
<comment type="cofactor">
    <cofactor evidence="12">
        <name>Zn(2+)</name>
        <dbReference type="ChEBI" id="CHEBI:29105"/>
    </cofactor>
    <text evidence="12">Binds 1 zinc ion per subunit.</text>
</comment>
<keyword evidence="3 12" id="KW-0436">Ligase</keyword>
<dbReference type="SUPFAM" id="SSF50447">
    <property type="entry name" value="Translation proteins"/>
    <property type="match status" value="1"/>
</dbReference>
<keyword evidence="4 12" id="KW-0479">Metal-binding</keyword>
<dbReference type="Pfam" id="PF07973">
    <property type="entry name" value="tRNA_SAD"/>
    <property type="match status" value="1"/>
</dbReference>
<evidence type="ECO:0000256" key="11">
    <source>
        <dbReference type="ARBA" id="ARBA00048300"/>
    </source>
</evidence>
<sequence length="854" mass="96474">MWSTNELKKRFFAYFEKRGHKVLPSSSVVPKNDPTLLFTNSGMVQFKSYFLGEKSPYKRVVTSQRCIRAGGKHNDLDDVGKDNYHHTFFEMLGNWSFGDYFKEEAIEFAYDFLVNDLKLDKNNIYVTIYEEMDTESKRIWSKYVDPSRIISASFKDNFWEMGEYGPCGPCTEIHYDRVGNRDASHLVNKDDPEVVEFWNIVFMEYERTPKGLEPLKIKHIDTGIGLERLLSILMGVKSNYMIDTFQNIIKFVETKCGFKYEDKNSLQDVAFRVLADHSRTIAVCLNDNVSFSSEGVGYVLRRILRRAVRHAHDTLKLEKGVLSQCVAKAAECMGLEIDASVVDDEEALFLKTLVKGLNQLMKMYESKGRLDGPDIFVLYDTYGFPVDLTELIVKEKQIPFSMEGFNECVNKAKETSSKSNKKLVTVNFDFQKTDDSFKYTTNGITAELKAAILDNESVSVLPEGALAILVFDRTCFYGESGGQVGDAGTVEFFDESSRKIGVFDVQDTQIQRGYVLHIGQLRGTASSSAKLTYNESIRSATRANHSSVHILNYFLRTFMKTEQQGSLVDSERARFDFESKKLSDSTLDSLEEKINQFITSNATVTVTAHPKDEVLSNQGIIKMADEDYPETVRVVTMCNGPVTIKEVCGGTHVSNTSEIKCVRLLSESGIKANTRRIMLVSGKKALEVDENAESLRKRLMAGEIVKIDCQLSISQKREIEGMNKDNLKRMQKELESSISSLKKEIETGLLNFRVSSMGYPDVFSYECAELSKFSRKEIVKSLGSLIGSIDVACVLFAEKDGEVQFVARASEPENLCSKIESEFLSSTVRIVKDQLHGSIPKNCFSSERLLQAFQ</sequence>
<dbReference type="SMART" id="SM00863">
    <property type="entry name" value="tRNA_SAD"/>
    <property type="match status" value="1"/>
</dbReference>
<reference evidence="15" key="1">
    <citation type="submission" date="2011-05" db="EMBL/GenBank/DDBJ databases">
        <title>The genome sequence of Vittaforma corneae strain ATCC 50505.</title>
        <authorList>
            <consortium name="The Broad Institute Genome Sequencing Platform"/>
            <person name="Cuomo C."/>
            <person name="Didier E."/>
            <person name="Bowers L."/>
            <person name="Young S.K."/>
            <person name="Zeng Q."/>
            <person name="Gargeya S."/>
            <person name="Fitzgerald M."/>
            <person name="Haas B."/>
            <person name="Abouelleil A."/>
            <person name="Alvarado L."/>
            <person name="Arachchi H.M."/>
            <person name="Berlin A."/>
            <person name="Chapman S.B."/>
            <person name="Gearin G."/>
            <person name="Goldberg J."/>
            <person name="Griggs A."/>
            <person name="Gujja S."/>
            <person name="Hansen M."/>
            <person name="Heiman D."/>
            <person name="Howarth C."/>
            <person name="Larimer J."/>
            <person name="Lui A."/>
            <person name="MacDonald P.J.P."/>
            <person name="McCowen C."/>
            <person name="Montmayeur A."/>
            <person name="Murphy C."/>
            <person name="Neiman D."/>
            <person name="Pearson M."/>
            <person name="Priest M."/>
            <person name="Roberts A."/>
            <person name="Saif S."/>
            <person name="Shea T."/>
            <person name="Sisk P."/>
            <person name="Stolte C."/>
            <person name="Sykes S."/>
            <person name="Wortman J."/>
            <person name="Nusbaum C."/>
            <person name="Birren B."/>
        </authorList>
    </citation>
    <scope>NUCLEOTIDE SEQUENCE [LARGE SCALE GENOMIC DNA]</scope>
    <source>
        <strain evidence="15">ATCC 50505</strain>
    </source>
</reference>
<feature type="domain" description="Alanyl-transfer RNA synthetases family profile" evidence="13">
    <location>
        <begin position="2"/>
        <end position="691"/>
    </location>
</feature>
<dbReference type="InterPro" id="IPR018162">
    <property type="entry name" value="Ala-tRNA-ligase_IIc_anticod-bd"/>
</dbReference>
<feature type="binding site" evidence="12">
    <location>
        <position position="549"/>
    </location>
    <ligand>
        <name>Zn(2+)</name>
        <dbReference type="ChEBI" id="CHEBI:29105"/>
    </ligand>
</feature>
<keyword evidence="8 12" id="KW-0694">RNA-binding</keyword>
<dbReference type="FunCoup" id="L2GPX3">
    <property type="interactions" value="207"/>
</dbReference>
<evidence type="ECO:0000256" key="8">
    <source>
        <dbReference type="ARBA" id="ARBA00022884"/>
    </source>
</evidence>
<dbReference type="PROSITE" id="PS50860">
    <property type="entry name" value="AA_TRNA_LIGASE_II_ALA"/>
    <property type="match status" value="1"/>
</dbReference>
<evidence type="ECO:0000313" key="15">
    <source>
        <dbReference type="Proteomes" id="UP000011082"/>
    </source>
</evidence>
<evidence type="ECO:0000313" key="14">
    <source>
        <dbReference type="EMBL" id="ELA42948.1"/>
    </source>
</evidence>
<dbReference type="InterPro" id="IPR009000">
    <property type="entry name" value="Transl_B-barrel_sf"/>
</dbReference>
<comment type="subunit">
    <text evidence="12">Monomer.</text>
</comment>
<keyword evidence="15" id="KW-1185">Reference proteome</keyword>
<dbReference type="InterPro" id="IPR018163">
    <property type="entry name" value="Thr/Ala-tRNA-synth_IIc_edit"/>
</dbReference>
<evidence type="ECO:0000259" key="13">
    <source>
        <dbReference type="PROSITE" id="PS50860"/>
    </source>
</evidence>
<dbReference type="CDD" id="cd00673">
    <property type="entry name" value="AlaRS_core"/>
    <property type="match status" value="1"/>
</dbReference>
<accession>L2GPX3</accession>
<feature type="binding site" evidence="12">
    <location>
        <position position="648"/>
    </location>
    <ligand>
        <name>Zn(2+)</name>
        <dbReference type="ChEBI" id="CHEBI:29105"/>
    </ligand>
</feature>
<dbReference type="HAMAP" id="MF_00036_B">
    <property type="entry name" value="Ala_tRNA_synth_B"/>
    <property type="match status" value="1"/>
</dbReference>
<dbReference type="InterPro" id="IPR002318">
    <property type="entry name" value="Ala-tRNA-lgiase_IIc"/>
</dbReference>
<evidence type="ECO:0000256" key="6">
    <source>
        <dbReference type="ARBA" id="ARBA00022833"/>
    </source>
</evidence>
<dbReference type="SUPFAM" id="SSF55186">
    <property type="entry name" value="ThrRS/AlaRS common domain"/>
    <property type="match status" value="1"/>
</dbReference>
<dbReference type="FunFam" id="3.30.980.10:FF:000004">
    <property type="entry name" value="Alanine--tRNA ligase, cytoplasmic"/>
    <property type="match status" value="1"/>
</dbReference>
<dbReference type="InterPro" id="IPR050058">
    <property type="entry name" value="Ala-tRNA_ligase"/>
</dbReference>
<comment type="function">
    <text evidence="12">Catalyzes the attachment of alanine to tRNA(Ala) in a two-step reaction: alanine is first activated by ATP to form Ala-AMP and then transferred to the acceptor end of tRNA(Ala). Also edits incorrectly charged tRNA(Ala) via its editing domain.</text>
</comment>
<dbReference type="PANTHER" id="PTHR11777:SF9">
    <property type="entry name" value="ALANINE--TRNA LIGASE, CYTOPLASMIC"/>
    <property type="match status" value="1"/>
</dbReference>
<dbReference type="SUPFAM" id="SSF101353">
    <property type="entry name" value="Putative anticodon-binding domain of alanyl-tRNA synthetase (AlaRS)"/>
    <property type="match status" value="1"/>
</dbReference>
<keyword evidence="9 12" id="KW-0648">Protein biosynthesis</keyword>
<dbReference type="InterPro" id="IPR012947">
    <property type="entry name" value="tRNA_SAD"/>
</dbReference>
<evidence type="ECO:0000256" key="12">
    <source>
        <dbReference type="HAMAP-Rule" id="MF_03133"/>
    </source>
</evidence>
<dbReference type="GO" id="GO:0008270">
    <property type="term" value="F:zinc ion binding"/>
    <property type="evidence" value="ECO:0007669"/>
    <property type="project" value="UniProtKB-UniRule"/>
</dbReference>
<comment type="subcellular location">
    <subcellularLocation>
        <location evidence="12">Mitochondrion</location>
    </subcellularLocation>
    <subcellularLocation>
        <location evidence="12">Cytoplasm</location>
    </subcellularLocation>
</comment>
<dbReference type="Gene3D" id="3.30.980.10">
    <property type="entry name" value="Threonyl-trna Synthetase, Chain A, domain 2"/>
    <property type="match status" value="1"/>
</dbReference>
<dbReference type="Proteomes" id="UP000011082">
    <property type="component" value="Unassembled WGS sequence"/>
</dbReference>
<keyword evidence="6 12" id="KW-0862">Zinc</keyword>
<dbReference type="GO" id="GO:0005524">
    <property type="term" value="F:ATP binding"/>
    <property type="evidence" value="ECO:0007669"/>
    <property type="project" value="UniProtKB-UniRule"/>
</dbReference>
<evidence type="ECO:0000256" key="5">
    <source>
        <dbReference type="ARBA" id="ARBA00022741"/>
    </source>
</evidence>
<evidence type="ECO:0000256" key="9">
    <source>
        <dbReference type="ARBA" id="ARBA00022917"/>
    </source>
</evidence>
<dbReference type="InterPro" id="IPR018164">
    <property type="entry name" value="Ala-tRNA-synth_IIc_N"/>
</dbReference>
<keyword evidence="12" id="KW-0963">Cytoplasm</keyword>
<feature type="binding site" evidence="12">
    <location>
        <position position="545"/>
    </location>
    <ligand>
        <name>Zn(2+)</name>
        <dbReference type="ChEBI" id="CHEBI:29105"/>
    </ligand>
</feature>
<dbReference type="GO" id="GO:0000049">
    <property type="term" value="F:tRNA binding"/>
    <property type="evidence" value="ECO:0007669"/>
    <property type="project" value="UniProtKB-KW"/>
</dbReference>
<dbReference type="InterPro" id="IPR023033">
    <property type="entry name" value="Ala_tRNA_ligase_euk/bac"/>
</dbReference>
<dbReference type="FunFam" id="3.30.930.10:FF:000011">
    <property type="entry name" value="Alanine--tRNA ligase, cytoplasmic"/>
    <property type="match status" value="1"/>
</dbReference>
<comment type="similarity">
    <text evidence="1">Belongs to the class-II aminoacyl-tRNA synthetase family. Alax-L subfamily.</text>
</comment>
<dbReference type="OrthoDB" id="2423964at2759"/>
<dbReference type="Gene3D" id="3.30.930.10">
    <property type="entry name" value="Bira Bifunctional Protein, Domain 2"/>
    <property type="match status" value="1"/>
</dbReference>
<dbReference type="InterPro" id="IPR018165">
    <property type="entry name" value="Ala-tRNA-synth_IIc_core"/>
</dbReference>
<gene>
    <name evidence="12" type="primary">ALA1</name>
    <name evidence="14" type="ORF">VICG_00263</name>
</gene>
<dbReference type="VEuPathDB" id="MicrosporidiaDB:VICG_00263"/>
<dbReference type="GO" id="GO:0004813">
    <property type="term" value="F:alanine-tRNA ligase activity"/>
    <property type="evidence" value="ECO:0007669"/>
    <property type="project" value="UniProtKB-UniRule"/>
</dbReference>